<dbReference type="Proteomes" id="UP000015241">
    <property type="component" value="Unassembled WGS sequence"/>
</dbReference>
<accession>S8DVY5</accession>
<sequence length="161" mass="18994">MNKMDCLWPGCAFYDYPGELWLHIKDAHRADAGRPKPSGNPVVVCNWAPPGEPRGNRCPYRERASRMWEHFLAKHHKEEVKPGGEIICRLGQCTARSKNLDFQRHLEDVHWKLEGTVRWCEGCGVWKRFDKGRLMHHFQNCLRKWMDRDPGFRQGLETHEM</sequence>
<reference evidence="1 2" key="1">
    <citation type="journal article" date="2012" name="Science">
        <title>The Paleozoic origin of enzymatic lignin decomposition reconstructed from 31 fungal genomes.</title>
        <authorList>
            <person name="Floudas D."/>
            <person name="Binder M."/>
            <person name="Riley R."/>
            <person name="Barry K."/>
            <person name="Blanchette R.A."/>
            <person name="Henrissat B."/>
            <person name="Martinez A.T."/>
            <person name="Otillar R."/>
            <person name="Spatafora J.W."/>
            <person name="Yadav J.S."/>
            <person name="Aerts A."/>
            <person name="Benoit I."/>
            <person name="Boyd A."/>
            <person name="Carlson A."/>
            <person name="Copeland A."/>
            <person name="Coutinho P.M."/>
            <person name="de Vries R.P."/>
            <person name="Ferreira P."/>
            <person name="Findley K."/>
            <person name="Foster B."/>
            <person name="Gaskell J."/>
            <person name="Glotzer D."/>
            <person name="Gorecki P."/>
            <person name="Heitman J."/>
            <person name="Hesse C."/>
            <person name="Hori C."/>
            <person name="Igarashi K."/>
            <person name="Jurgens J.A."/>
            <person name="Kallen N."/>
            <person name="Kersten P."/>
            <person name="Kohler A."/>
            <person name="Kuees U."/>
            <person name="Kumar T.K.A."/>
            <person name="Kuo A."/>
            <person name="LaButti K."/>
            <person name="Larrondo L.F."/>
            <person name="Lindquist E."/>
            <person name="Ling A."/>
            <person name="Lombard V."/>
            <person name="Lucas S."/>
            <person name="Lundell T."/>
            <person name="Martin R."/>
            <person name="McLaughlin D.J."/>
            <person name="Morgenstern I."/>
            <person name="Morin E."/>
            <person name="Murat C."/>
            <person name="Nagy L.G."/>
            <person name="Nolan M."/>
            <person name="Ohm R.A."/>
            <person name="Patyshakuliyeva A."/>
            <person name="Rokas A."/>
            <person name="Ruiz-Duenas F.J."/>
            <person name="Sabat G."/>
            <person name="Salamov A."/>
            <person name="Samejima M."/>
            <person name="Schmutz J."/>
            <person name="Slot J.C."/>
            <person name="St John F."/>
            <person name="Stenlid J."/>
            <person name="Sun H."/>
            <person name="Sun S."/>
            <person name="Syed K."/>
            <person name="Tsang A."/>
            <person name="Wiebenga A."/>
            <person name="Young D."/>
            <person name="Pisabarro A."/>
            <person name="Eastwood D.C."/>
            <person name="Martin F."/>
            <person name="Cullen D."/>
            <person name="Grigoriev I.V."/>
            <person name="Hibbett D.S."/>
        </authorList>
    </citation>
    <scope>NUCLEOTIDE SEQUENCE</scope>
    <source>
        <strain evidence="2">FP-58527</strain>
    </source>
</reference>
<dbReference type="EMBL" id="KE504177">
    <property type="protein sequence ID" value="EPS97301.1"/>
    <property type="molecule type" value="Genomic_DNA"/>
</dbReference>
<gene>
    <name evidence="1" type="ORF">FOMPIDRAFT_1025089</name>
</gene>
<evidence type="ECO:0000313" key="2">
    <source>
        <dbReference type="Proteomes" id="UP000015241"/>
    </source>
</evidence>
<evidence type="ECO:0000313" key="1">
    <source>
        <dbReference type="EMBL" id="EPS97301.1"/>
    </source>
</evidence>
<dbReference type="InParanoid" id="S8DVY5"/>
<dbReference type="AlphaFoldDB" id="S8DVY5"/>
<dbReference type="HOGENOM" id="CLU_1643733_0_0_1"/>
<proteinExistence type="predicted"/>
<organism evidence="1 2">
    <name type="scientific">Fomitopsis schrenkii</name>
    <name type="common">Brown rot fungus</name>
    <dbReference type="NCBI Taxonomy" id="2126942"/>
    <lineage>
        <taxon>Eukaryota</taxon>
        <taxon>Fungi</taxon>
        <taxon>Dikarya</taxon>
        <taxon>Basidiomycota</taxon>
        <taxon>Agaricomycotina</taxon>
        <taxon>Agaricomycetes</taxon>
        <taxon>Polyporales</taxon>
        <taxon>Fomitopsis</taxon>
    </lineage>
</organism>
<protein>
    <submittedName>
        <fullName evidence="1">Uncharacterized protein</fullName>
    </submittedName>
</protein>
<keyword evidence="2" id="KW-1185">Reference proteome</keyword>
<dbReference type="OrthoDB" id="2801113at2759"/>
<name>S8DVY5_FOMSC</name>